<dbReference type="EnsemblMetazoa" id="CPIJ016962-RA">
    <property type="protein sequence ID" value="CPIJ016962-PA"/>
    <property type="gene ID" value="CPIJ016962"/>
</dbReference>
<dbReference type="KEGG" id="cqu:CpipJ_CPIJ016962"/>
<dbReference type="OrthoDB" id="8182981at2759"/>
<accession>B0XC76</accession>
<organism>
    <name type="scientific">Culex quinquefasciatus</name>
    <name type="common">Southern house mosquito</name>
    <name type="synonym">Culex pungens</name>
    <dbReference type="NCBI Taxonomy" id="7176"/>
    <lineage>
        <taxon>Eukaryota</taxon>
        <taxon>Metazoa</taxon>
        <taxon>Ecdysozoa</taxon>
        <taxon>Arthropoda</taxon>
        <taxon>Hexapoda</taxon>
        <taxon>Insecta</taxon>
        <taxon>Pterygota</taxon>
        <taxon>Neoptera</taxon>
        <taxon>Endopterygota</taxon>
        <taxon>Diptera</taxon>
        <taxon>Nematocera</taxon>
        <taxon>Culicoidea</taxon>
        <taxon>Culicidae</taxon>
        <taxon>Culicinae</taxon>
        <taxon>Culicini</taxon>
        <taxon>Culex</taxon>
        <taxon>Culex</taxon>
    </lineage>
</organism>
<dbReference type="InParanoid" id="B0XC76"/>
<dbReference type="Proteomes" id="UP000002320">
    <property type="component" value="Unassembled WGS sequence"/>
</dbReference>
<dbReference type="HOGENOM" id="CLU_593486_0_0_1"/>
<evidence type="ECO:0000313" key="2">
    <source>
        <dbReference type="EnsemblMetazoa" id="CPIJ016962-PA"/>
    </source>
</evidence>
<dbReference type="EMBL" id="DS232677">
    <property type="protein sequence ID" value="EDS44682.1"/>
    <property type="molecule type" value="Genomic_DNA"/>
</dbReference>
<proteinExistence type="predicted"/>
<reference evidence="1" key="1">
    <citation type="submission" date="2007-03" db="EMBL/GenBank/DDBJ databases">
        <title>Annotation of Culex pipiens quinquefasciatus.</title>
        <authorList>
            <consortium name="The Broad Institute Genome Sequencing Platform"/>
            <person name="Atkinson P.W."/>
            <person name="Hemingway J."/>
            <person name="Christensen B.M."/>
            <person name="Higgs S."/>
            <person name="Kodira C."/>
            <person name="Hannick L."/>
            <person name="Megy K."/>
            <person name="O'Leary S."/>
            <person name="Pearson M."/>
            <person name="Haas B.J."/>
            <person name="Mauceli E."/>
            <person name="Wortman J.R."/>
            <person name="Lee N.H."/>
            <person name="Guigo R."/>
            <person name="Stanke M."/>
            <person name="Alvarado L."/>
            <person name="Amedeo P."/>
            <person name="Antoine C.H."/>
            <person name="Arensburger P."/>
            <person name="Bidwell S.L."/>
            <person name="Crawford M."/>
            <person name="Camaro F."/>
            <person name="Devon K."/>
            <person name="Engels R."/>
            <person name="Hammond M."/>
            <person name="Howarth C."/>
            <person name="Koehrsen M."/>
            <person name="Lawson D."/>
            <person name="Montgomery P."/>
            <person name="Nene V."/>
            <person name="Nusbaum C."/>
            <person name="Puiu D."/>
            <person name="Romero-Severson J."/>
            <person name="Severson D.W."/>
            <person name="Shumway M."/>
            <person name="Sisk P."/>
            <person name="Stolte C."/>
            <person name="Zeng Q."/>
            <person name="Eisenstadt E."/>
            <person name="Fraser-Liggett C."/>
            <person name="Strausberg R."/>
            <person name="Galagan J."/>
            <person name="Birren B."/>
            <person name="Collins F.H."/>
        </authorList>
    </citation>
    <scope>NUCLEOTIDE SEQUENCE [LARGE SCALE GENOMIC DNA]</scope>
    <source>
        <strain evidence="1">JHB</strain>
    </source>
</reference>
<dbReference type="AlphaFoldDB" id="B0XC76"/>
<protein>
    <submittedName>
        <fullName evidence="1 2">Uncharacterized protein</fullName>
    </submittedName>
</protein>
<dbReference type="eggNOG" id="ENOG502S0WT">
    <property type="taxonomic scope" value="Eukaryota"/>
</dbReference>
<gene>
    <name evidence="2" type="primary">6050684</name>
    <name evidence="1" type="ORF">CpipJ_CPIJ016962</name>
</gene>
<name>B0XC76_CULQU</name>
<keyword evidence="3" id="KW-1185">Reference proteome</keyword>
<evidence type="ECO:0000313" key="3">
    <source>
        <dbReference type="Proteomes" id="UP000002320"/>
    </source>
</evidence>
<evidence type="ECO:0000313" key="1">
    <source>
        <dbReference type="EMBL" id="EDS44682.1"/>
    </source>
</evidence>
<dbReference type="VEuPathDB" id="VectorBase:CPIJ016962"/>
<dbReference type="VEuPathDB" id="VectorBase:CQUJHB020295"/>
<sequence length="461" mass="53604">MILSAFHVAPIPALKTLADEGNEPLCMAALHNGNFMVGSWFTAENIENYRMMSEYLYFEYDTAYATKTWPLLPNFDDLTGWMRDVCLFQYVELVDVFRYMDYRVQISIKHSRDRQKSELKPFKVGDIESAHDECLFRNPVKYLIVSVGCTGSDQKQLLDDIQNHPAILEIANLLLVVTVDNSFDLITHRWVGNPPECFEFLLLDKYFPKNDTFLNGAHLFPNKFDDLKGKTMKVATFYLAPWAMMRKTDDGIVQNLNQTYTIDGLDGHILVQFCQWYNCTWDLSPPIDTIYDLAVSEIPWNAPHEAWMYALVGTENPYVKKILTTFRVAPIPDLHTKANEGSEALVMAELNYGHYMVGNWVTAQNVENYRLMTEFIYFEYDTGYATKTWPMLDRFDYLTMWIRDACLYQYVELNEVYNYMDYWVETSIAHSRDHPPNELKPFVSKMLSTALTILDTCNTDL</sequence>
<dbReference type="SUPFAM" id="SSF53850">
    <property type="entry name" value="Periplasmic binding protein-like II"/>
    <property type="match status" value="1"/>
</dbReference>
<reference evidence="2" key="2">
    <citation type="submission" date="2020-05" db="UniProtKB">
        <authorList>
            <consortium name="EnsemblMetazoa"/>
        </authorList>
    </citation>
    <scope>IDENTIFICATION</scope>
    <source>
        <strain evidence="2">JHB</strain>
    </source>
</reference>